<name>A0A6C2UHW2_9BACT</name>
<feature type="compositionally biased region" description="Polar residues" evidence="1">
    <location>
        <begin position="286"/>
        <end position="295"/>
    </location>
</feature>
<proteinExistence type="predicted"/>
<evidence type="ECO:0000256" key="1">
    <source>
        <dbReference type="SAM" id="MobiDB-lite"/>
    </source>
</evidence>
<feature type="region of interest" description="Disordered" evidence="1">
    <location>
        <begin position="280"/>
        <end position="310"/>
    </location>
</feature>
<accession>A0A6C2UHW2</accession>
<dbReference type="Proteomes" id="UP000346198">
    <property type="component" value="Unassembled WGS sequence"/>
</dbReference>
<reference evidence="3 4" key="1">
    <citation type="submission" date="2019-04" db="EMBL/GenBank/DDBJ databases">
        <authorList>
            <person name="Van Vliet M D."/>
        </authorList>
    </citation>
    <scope>NUCLEOTIDE SEQUENCE [LARGE SCALE GENOMIC DNA]</scope>
    <source>
        <strain evidence="3 4">F21</strain>
    </source>
</reference>
<keyword evidence="2" id="KW-0732">Signal</keyword>
<organism evidence="3 4">
    <name type="scientific">Pontiella sulfatireligans</name>
    <dbReference type="NCBI Taxonomy" id="2750658"/>
    <lineage>
        <taxon>Bacteria</taxon>
        <taxon>Pseudomonadati</taxon>
        <taxon>Kiritimatiellota</taxon>
        <taxon>Kiritimatiellia</taxon>
        <taxon>Kiritimatiellales</taxon>
        <taxon>Pontiellaceae</taxon>
        <taxon>Pontiella</taxon>
    </lineage>
</organism>
<feature type="signal peptide" evidence="2">
    <location>
        <begin position="1"/>
        <end position="20"/>
    </location>
</feature>
<feature type="compositionally biased region" description="Acidic residues" evidence="1">
    <location>
        <begin position="232"/>
        <end position="247"/>
    </location>
</feature>
<dbReference type="AlphaFoldDB" id="A0A6C2UHW2"/>
<dbReference type="EMBL" id="CAAHFH010000001">
    <property type="protein sequence ID" value="VGO19780.1"/>
    <property type="molecule type" value="Genomic_DNA"/>
</dbReference>
<gene>
    <name evidence="3" type="ORF">SCARR_01839</name>
</gene>
<feature type="region of interest" description="Disordered" evidence="1">
    <location>
        <begin position="227"/>
        <end position="265"/>
    </location>
</feature>
<evidence type="ECO:0000313" key="3">
    <source>
        <dbReference type="EMBL" id="VGO19780.1"/>
    </source>
</evidence>
<protein>
    <submittedName>
        <fullName evidence="3">Uncharacterized protein</fullName>
    </submittedName>
</protein>
<sequence length="310" mass="35898">MNKFLLLSFAIGLMAGSALAEDELHTFSNSEGKTLQDRILKYDFKEHIVLLEEKGRVPLDTFSEADQEYILLWNQLNGFLSTMRFKTTLNKSRWASLKHEQNITPYFMDVVQLPGKQTPTHNLVMIEDYEEYNALYLEGEGFEIVLRNQNQFPIENIVVESKLFYEQEYYVIPDNLFNSENNEYTDTVTTNKVRFLSETVPVLIPLEEVVLYSECAPIVDHQIDRTSLVSETESESESDDEEEETTTEIEGFGEWSDHGRRRKGRTTGVWVRIGIKGPEGEMVWRETTNPSTLSDKVSWDPIPEEPEEEE</sequence>
<feature type="chain" id="PRO_5025508218" evidence="2">
    <location>
        <begin position="21"/>
        <end position="310"/>
    </location>
</feature>
<evidence type="ECO:0000256" key="2">
    <source>
        <dbReference type="SAM" id="SignalP"/>
    </source>
</evidence>
<dbReference type="RefSeq" id="WP_136061213.1">
    <property type="nucleotide sequence ID" value="NZ_CAAHFH010000001.1"/>
</dbReference>
<keyword evidence="4" id="KW-1185">Reference proteome</keyword>
<evidence type="ECO:0000313" key="4">
    <source>
        <dbReference type="Proteomes" id="UP000346198"/>
    </source>
</evidence>